<name>A0A1B6JT54_9HEMI</name>
<organism evidence="1">
    <name type="scientific">Homalodisca liturata</name>
    <dbReference type="NCBI Taxonomy" id="320908"/>
    <lineage>
        <taxon>Eukaryota</taxon>
        <taxon>Metazoa</taxon>
        <taxon>Ecdysozoa</taxon>
        <taxon>Arthropoda</taxon>
        <taxon>Hexapoda</taxon>
        <taxon>Insecta</taxon>
        <taxon>Pterygota</taxon>
        <taxon>Neoptera</taxon>
        <taxon>Paraneoptera</taxon>
        <taxon>Hemiptera</taxon>
        <taxon>Auchenorrhyncha</taxon>
        <taxon>Membracoidea</taxon>
        <taxon>Cicadellidae</taxon>
        <taxon>Cicadellinae</taxon>
        <taxon>Proconiini</taxon>
        <taxon>Homalodisca</taxon>
    </lineage>
</organism>
<gene>
    <name evidence="1" type="ORF">g.47067</name>
</gene>
<accession>A0A1B6JT54</accession>
<dbReference type="AlphaFoldDB" id="A0A1B6JT54"/>
<proteinExistence type="predicted"/>
<feature type="non-terminal residue" evidence="1">
    <location>
        <position position="1"/>
    </location>
</feature>
<feature type="non-terminal residue" evidence="1">
    <location>
        <position position="104"/>
    </location>
</feature>
<dbReference type="EMBL" id="GECU01005298">
    <property type="protein sequence ID" value="JAT02409.1"/>
    <property type="molecule type" value="Transcribed_RNA"/>
</dbReference>
<protein>
    <submittedName>
        <fullName evidence="1">Uncharacterized protein</fullName>
    </submittedName>
</protein>
<evidence type="ECO:0000313" key="1">
    <source>
        <dbReference type="EMBL" id="JAT02409.1"/>
    </source>
</evidence>
<sequence>RSCDGSSCDLPSVFVQALPAARWAIAIDHLHDIIIMFYAGYVEHKLQQFHMVSSRTTVRSCDGSSCDLPSVFVQALPAARWAIAIDHLHDIIIMFYAGYVEHKL</sequence>
<reference evidence="1" key="1">
    <citation type="submission" date="2015-11" db="EMBL/GenBank/DDBJ databases">
        <title>De novo transcriptome assembly of four potential Pierce s Disease insect vectors from Arizona vineyards.</title>
        <authorList>
            <person name="Tassone E.E."/>
        </authorList>
    </citation>
    <scope>NUCLEOTIDE SEQUENCE</scope>
</reference>